<reference evidence="5" key="1">
    <citation type="submission" date="2020-11" db="EMBL/GenBank/DDBJ databases">
        <authorList>
            <person name="Tran Van P."/>
        </authorList>
    </citation>
    <scope>NUCLEOTIDE SEQUENCE</scope>
</reference>
<sequence>MKLKCRVSTSNRLLPSLGKTAGQAPQWGVVTLGIKGKSEPHTAATLDEKKSVFCILICTAANRKGNLYQVENMSGIFARYSQEGKMTLRFKEPPHDICIKDASPEQLRAFLSMLGKAFKRKDVLSLMPHLSPLVPASTAQLQKPVKTLVITSKAQYHALNGFSECLENLKIQVGLKRLDLRITRLLHLSTLDLSGNLLASIPSALAHLPLHTLILAKNTIKAIPAELFYNGVLRKTLCLLDLSGNQMERLPLTLCYLRSLVTLKVSNNQLRHFPGGLARLSQLRYLSVCSNMLDYLPAALLQLRLDYLDVHDNPNIYAVKPMCPRSSQFPTLMELAAGSVHQLRILPVPEDLPRTVYEYMVEELEYCEDGSRRFFHRDRMFDFPETVVEPKNIAATVSASRDLGNFVSLRSRMPYLR</sequence>
<dbReference type="Gene3D" id="3.80.10.10">
    <property type="entry name" value="Ribonuclease Inhibitor"/>
    <property type="match status" value="1"/>
</dbReference>
<dbReference type="PANTHER" id="PTHR48051">
    <property type="match status" value="1"/>
</dbReference>
<dbReference type="EMBL" id="CAJPEV010002248">
    <property type="protein sequence ID" value="CAG0896264.1"/>
    <property type="molecule type" value="Genomic_DNA"/>
</dbReference>
<feature type="domain" description="PIF1/LRR1 pleckstrin homology" evidence="4">
    <location>
        <begin position="1"/>
        <end position="125"/>
    </location>
</feature>
<dbReference type="Proteomes" id="UP000677054">
    <property type="component" value="Unassembled WGS sequence"/>
</dbReference>
<evidence type="ECO:0000313" key="6">
    <source>
        <dbReference type="Proteomes" id="UP000677054"/>
    </source>
</evidence>
<proteinExistence type="predicted"/>
<dbReference type="SUPFAM" id="SSF52058">
    <property type="entry name" value="L domain-like"/>
    <property type="match status" value="1"/>
</dbReference>
<keyword evidence="6" id="KW-1185">Reference proteome</keyword>
<evidence type="ECO:0000256" key="1">
    <source>
        <dbReference type="ARBA" id="ARBA00022614"/>
    </source>
</evidence>
<protein>
    <recommendedName>
        <fullName evidence="4">PIF1/LRR1 pleckstrin homology domain-containing protein</fullName>
    </recommendedName>
</protein>
<keyword evidence="1" id="KW-0433">Leucine-rich repeat</keyword>
<dbReference type="GO" id="GO:0005737">
    <property type="term" value="C:cytoplasm"/>
    <property type="evidence" value="ECO:0007669"/>
    <property type="project" value="TreeGrafter"/>
</dbReference>
<evidence type="ECO:0000256" key="2">
    <source>
        <dbReference type="ARBA" id="ARBA00022737"/>
    </source>
</evidence>
<dbReference type="InterPro" id="IPR003591">
    <property type="entry name" value="Leu-rich_rpt_typical-subtyp"/>
</dbReference>
<dbReference type="EMBL" id="LR901765">
    <property type="protein sequence ID" value="CAD7249352.1"/>
    <property type="molecule type" value="Genomic_DNA"/>
</dbReference>
<dbReference type="PANTHER" id="PTHR48051:SF52">
    <property type="entry name" value="LEUCINE-RICH REPEAT PROTEIN 1"/>
    <property type="match status" value="1"/>
</dbReference>
<dbReference type="AlphaFoldDB" id="A0A7R9A8B9"/>
<keyword evidence="3" id="KW-0539">Nucleus</keyword>
<keyword evidence="2" id="KW-0677">Repeat</keyword>
<dbReference type="PROSITE" id="PS51450">
    <property type="entry name" value="LRR"/>
    <property type="match status" value="1"/>
</dbReference>
<dbReference type="InterPro" id="IPR050216">
    <property type="entry name" value="LRR_domain-containing"/>
</dbReference>
<dbReference type="Pfam" id="PF13855">
    <property type="entry name" value="LRR_8"/>
    <property type="match status" value="1"/>
</dbReference>
<accession>A0A7R9A8B9</accession>
<dbReference type="InterPro" id="IPR057437">
    <property type="entry name" value="PIF1/LRR1_PH"/>
</dbReference>
<gene>
    <name evidence="5" type="ORF">DSTB1V02_LOCUS9150</name>
</gene>
<evidence type="ECO:0000313" key="5">
    <source>
        <dbReference type="EMBL" id="CAD7249352.1"/>
    </source>
</evidence>
<evidence type="ECO:0000259" key="4">
    <source>
        <dbReference type="Pfam" id="PF25344"/>
    </source>
</evidence>
<dbReference type="SMART" id="SM00369">
    <property type="entry name" value="LRR_TYP"/>
    <property type="match status" value="4"/>
</dbReference>
<dbReference type="Pfam" id="PF00560">
    <property type="entry name" value="LRR_1"/>
    <property type="match status" value="1"/>
</dbReference>
<dbReference type="InterPro" id="IPR032675">
    <property type="entry name" value="LRR_dom_sf"/>
</dbReference>
<dbReference type="InterPro" id="IPR001611">
    <property type="entry name" value="Leu-rich_rpt"/>
</dbReference>
<dbReference type="OrthoDB" id="17912at2759"/>
<evidence type="ECO:0000256" key="3">
    <source>
        <dbReference type="ARBA" id="ARBA00023242"/>
    </source>
</evidence>
<organism evidence="5">
    <name type="scientific">Darwinula stevensoni</name>
    <dbReference type="NCBI Taxonomy" id="69355"/>
    <lineage>
        <taxon>Eukaryota</taxon>
        <taxon>Metazoa</taxon>
        <taxon>Ecdysozoa</taxon>
        <taxon>Arthropoda</taxon>
        <taxon>Crustacea</taxon>
        <taxon>Oligostraca</taxon>
        <taxon>Ostracoda</taxon>
        <taxon>Podocopa</taxon>
        <taxon>Podocopida</taxon>
        <taxon>Darwinulocopina</taxon>
        <taxon>Darwinuloidea</taxon>
        <taxon>Darwinulidae</taxon>
        <taxon>Darwinula</taxon>
    </lineage>
</organism>
<name>A0A7R9A8B9_9CRUS</name>
<dbReference type="Pfam" id="PF25344">
    <property type="entry name" value="PH_LRR1"/>
    <property type="match status" value="1"/>
</dbReference>